<gene>
    <name evidence="2" type="ORF">ADN01_17150</name>
</gene>
<protein>
    <submittedName>
        <fullName evidence="2">ABC transporter substrate-binding protein</fullName>
    </submittedName>
</protein>
<dbReference type="GO" id="GO:0015888">
    <property type="term" value="P:thiamine transport"/>
    <property type="evidence" value="ECO:0007669"/>
    <property type="project" value="InterPro"/>
</dbReference>
<comment type="caution">
    <text evidence="2">The sequence shown here is derived from an EMBL/GenBank/DDBJ whole genome shotgun (WGS) entry which is preliminary data.</text>
</comment>
<dbReference type="PATRIC" id="fig|229921.5.peg.53"/>
<evidence type="ECO:0000313" key="3">
    <source>
        <dbReference type="Proteomes" id="UP000050501"/>
    </source>
</evidence>
<dbReference type="PANTHER" id="PTHR30006">
    <property type="entry name" value="THIAMINE-BINDING PERIPLASMIC PROTEIN-RELATED"/>
    <property type="match status" value="1"/>
</dbReference>
<dbReference type="Proteomes" id="UP000050501">
    <property type="component" value="Unassembled WGS sequence"/>
</dbReference>
<proteinExistence type="predicted"/>
<dbReference type="Gene3D" id="3.40.190.10">
    <property type="entry name" value="Periplasmic binding protein-like II"/>
    <property type="match status" value="2"/>
</dbReference>
<dbReference type="GO" id="GO:0030976">
    <property type="term" value="F:thiamine pyrophosphate binding"/>
    <property type="evidence" value="ECO:0007669"/>
    <property type="project" value="TreeGrafter"/>
</dbReference>
<keyword evidence="1" id="KW-0732">Signal</keyword>
<name>A0A0P6XL20_9CHLR</name>
<dbReference type="GO" id="GO:0030288">
    <property type="term" value="C:outer membrane-bounded periplasmic space"/>
    <property type="evidence" value="ECO:0007669"/>
    <property type="project" value="TreeGrafter"/>
</dbReference>
<dbReference type="EMBL" id="LGCM01000065">
    <property type="protein sequence ID" value="KPL75785.1"/>
    <property type="molecule type" value="Genomic_DNA"/>
</dbReference>
<dbReference type="GO" id="GO:0030975">
    <property type="term" value="F:thiamine binding"/>
    <property type="evidence" value="ECO:0007669"/>
    <property type="project" value="InterPro"/>
</dbReference>
<evidence type="ECO:0000256" key="1">
    <source>
        <dbReference type="ARBA" id="ARBA00022729"/>
    </source>
</evidence>
<organism evidence="2 3">
    <name type="scientific">Levilinea saccharolytica</name>
    <dbReference type="NCBI Taxonomy" id="229921"/>
    <lineage>
        <taxon>Bacteria</taxon>
        <taxon>Bacillati</taxon>
        <taxon>Chloroflexota</taxon>
        <taxon>Anaerolineae</taxon>
        <taxon>Anaerolineales</taxon>
        <taxon>Anaerolineaceae</taxon>
        <taxon>Levilinea</taxon>
    </lineage>
</organism>
<dbReference type="NCBIfam" id="TIGR01254">
    <property type="entry name" value="sfuA"/>
    <property type="match status" value="1"/>
</dbReference>
<keyword evidence="3" id="KW-1185">Reference proteome</keyword>
<accession>A0A0P6XL20</accession>
<dbReference type="SUPFAM" id="SSF53850">
    <property type="entry name" value="Periplasmic binding protein-like II"/>
    <property type="match status" value="1"/>
</dbReference>
<dbReference type="AlphaFoldDB" id="A0A0P6XL20"/>
<dbReference type="Pfam" id="PF13343">
    <property type="entry name" value="SBP_bac_6"/>
    <property type="match status" value="1"/>
</dbReference>
<evidence type="ECO:0000313" key="2">
    <source>
        <dbReference type="EMBL" id="KPL75785.1"/>
    </source>
</evidence>
<reference evidence="2 3" key="1">
    <citation type="submission" date="2015-07" db="EMBL/GenBank/DDBJ databases">
        <title>Genome sequence of Levilinea saccharolytica DSM 16555.</title>
        <authorList>
            <person name="Hemp J."/>
            <person name="Ward L.M."/>
            <person name="Pace L.A."/>
            <person name="Fischer W.W."/>
        </authorList>
    </citation>
    <scope>NUCLEOTIDE SEQUENCE [LARGE SCALE GENOMIC DNA]</scope>
    <source>
        <strain evidence="2 3">KIBI-1</strain>
    </source>
</reference>
<dbReference type="InterPro" id="IPR005948">
    <property type="entry name" value="ThiB-like"/>
</dbReference>
<dbReference type="PANTHER" id="PTHR30006:SF2">
    <property type="entry name" value="ABC TRANSPORTER SUBSTRATE-BINDING PROTEIN"/>
    <property type="match status" value="1"/>
</dbReference>
<dbReference type="STRING" id="229921.ADN01_17150"/>
<sequence length="346" mass="37574">MSFVFAGCTPAAAPAPAAPQPAEPAVLTVMTHDSFAVSEEVVAAFEEANQVKVIFLKSGDSGSALNRAILTKGNPQADVFYGVDNTFLSRALKEDIFEPYDSPLLEKIPAEFRADAQNRALPVDFGDVCLNYDIAALEAKGLAVPQSLDDLIRPEYRGLLVVENPAVSSPGLAFLLATVAQYGEEGYLEYWKKLRANETAVVSDWTTAYYTNFSGSSGKGPQPLVVSYASSPAAEVVFADPPVDEAITGSVTAPGTCFRQIEFVGILKGTSNRALAEKFVDYMLSAPFQEDMPLQMFVYPVNSEAKLPEVYEKYAQQAQQPAQLDPERIAAHRDAWIQAWDEAVLR</sequence>
<dbReference type="CDD" id="cd13545">
    <property type="entry name" value="PBP2_TbpA"/>
    <property type="match status" value="1"/>
</dbReference>